<dbReference type="GeneID" id="26796560"/>
<dbReference type="EMBL" id="KR534323">
    <property type="protein sequence ID" value="AKO60966.1"/>
    <property type="molecule type" value="Genomic_DNA"/>
</dbReference>
<name>A0A0H4ISX7_9CAUD</name>
<protein>
    <submittedName>
        <fullName evidence="1">Uncharacterized protein</fullName>
    </submittedName>
</protein>
<accession>A0A0H4ISX7</accession>
<dbReference type="RefSeq" id="YP_009225499.1">
    <property type="nucleotide sequence ID" value="NC_029094.1"/>
</dbReference>
<sequence>MITKLLNYFRTPVTDKVSYVEEDNSVKVINDIGEFMNIKDRYLPQKFPCYLEYM</sequence>
<dbReference type="Proteomes" id="UP000202763">
    <property type="component" value="Segment"/>
</dbReference>
<proteinExistence type="predicted"/>
<dbReference type="KEGG" id="vg:26796560"/>
<evidence type="ECO:0000313" key="2">
    <source>
        <dbReference type="Proteomes" id="UP000202763"/>
    </source>
</evidence>
<evidence type="ECO:0000313" key="1">
    <source>
        <dbReference type="EMBL" id="AKO60966.1"/>
    </source>
</evidence>
<organism evidence="1 2">
    <name type="scientific">Pseudoalteromonas phage H101</name>
    <dbReference type="NCBI Taxonomy" id="1654919"/>
    <lineage>
        <taxon>Viruses</taxon>
        <taxon>Duplodnaviria</taxon>
        <taxon>Heunggongvirae</taxon>
        <taxon>Uroviricota</taxon>
        <taxon>Caudoviricetes</taxon>
        <taxon>Shandongvirus</taxon>
        <taxon>Shandongvirus H101</taxon>
    </lineage>
</organism>
<reference evidence="1 2" key="1">
    <citation type="submission" date="2015-05" db="EMBL/GenBank/DDBJ databases">
        <authorList>
            <person name="Wang D.B."/>
            <person name="Wang M."/>
        </authorList>
    </citation>
    <scope>NUCLEOTIDE SEQUENCE [LARGE SCALE GENOMIC DNA]</scope>
</reference>
<keyword evidence="2" id="KW-1185">Reference proteome</keyword>